<keyword evidence="1" id="KW-0325">Glycoprotein</keyword>
<dbReference type="GO" id="GO:0008236">
    <property type="term" value="F:serine-type peptidase activity"/>
    <property type="evidence" value="ECO:0007669"/>
    <property type="project" value="InterPro"/>
</dbReference>
<evidence type="ECO:0000313" key="5">
    <source>
        <dbReference type="Proteomes" id="UP000217276"/>
    </source>
</evidence>
<dbReference type="SUPFAM" id="SSF82171">
    <property type="entry name" value="DPP6 N-terminal domain-like"/>
    <property type="match status" value="1"/>
</dbReference>
<feature type="domain" description="Peptidase S9 prolyl oligopeptidase catalytic" evidence="2">
    <location>
        <begin position="522"/>
        <end position="718"/>
    </location>
</feature>
<dbReference type="KEGG" id="clk:CGC53_04935"/>
<feature type="domain" description="Dipeptidylpeptidase IV N-terminal" evidence="3">
    <location>
        <begin position="96"/>
        <end position="433"/>
    </location>
</feature>
<name>A0A250F9E1_9FLAO</name>
<evidence type="ECO:0000256" key="1">
    <source>
        <dbReference type="ARBA" id="ARBA00023180"/>
    </source>
</evidence>
<dbReference type="Pfam" id="PF00930">
    <property type="entry name" value="DPPIV_N"/>
    <property type="match status" value="1"/>
</dbReference>
<proteinExistence type="predicted"/>
<dbReference type="GO" id="GO:0008239">
    <property type="term" value="F:dipeptidyl-peptidase activity"/>
    <property type="evidence" value="ECO:0007669"/>
    <property type="project" value="TreeGrafter"/>
</dbReference>
<protein>
    <submittedName>
        <fullName evidence="4">S9 family peptidase</fullName>
    </submittedName>
</protein>
<gene>
    <name evidence="4" type="ORF">CGC53_04935</name>
</gene>
<dbReference type="InterPro" id="IPR029058">
    <property type="entry name" value="AB_hydrolase_fold"/>
</dbReference>
<organism evidence="4 5">
    <name type="scientific">Capnocytophaga leadbetteri</name>
    <dbReference type="NCBI Taxonomy" id="327575"/>
    <lineage>
        <taxon>Bacteria</taxon>
        <taxon>Pseudomonadati</taxon>
        <taxon>Bacteroidota</taxon>
        <taxon>Flavobacteriia</taxon>
        <taxon>Flavobacteriales</taxon>
        <taxon>Flavobacteriaceae</taxon>
        <taxon>Capnocytophaga</taxon>
    </lineage>
</organism>
<dbReference type="EMBL" id="CP022384">
    <property type="protein sequence ID" value="ATA81740.1"/>
    <property type="molecule type" value="Genomic_DNA"/>
</dbReference>
<dbReference type="GO" id="GO:0006508">
    <property type="term" value="P:proteolysis"/>
    <property type="evidence" value="ECO:0007669"/>
    <property type="project" value="InterPro"/>
</dbReference>
<evidence type="ECO:0000313" key="4">
    <source>
        <dbReference type="EMBL" id="ATA81740.1"/>
    </source>
</evidence>
<dbReference type="PANTHER" id="PTHR11731:SF193">
    <property type="entry name" value="DIPEPTIDYL PEPTIDASE 9"/>
    <property type="match status" value="1"/>
</dbReference>
<reference evidence="5" key="1">
    <citation type="submission" date="2017-06" db="EMBL/GenBank/DDBJ databases">
        <title>Capnocytophaga spp. assemblies.</title>
        <authorList>
            <person name="Gulvik C.A."/>
        </authorList>
    </citation>
    <scope>NUCLEOTIDE SEQUENCE [LARGE SCALE GENOMIC DNA]</scope>
    <source>
        <strain evidence="5">H6253</strain>
    </source>
</reference>
<evidence type="ECO:0000259" key="3">
    <source>
        <dbReference type="Pfam" id="PF00930"/>
    </source>
</evidence>
<dbReference type="PANTHER" id="PTHR11731">
    <property type="entry name" value="PROTEASE FAMILY S9B,C DIPEPTIDYL-PEPTIDASE IV-RELATED"/>
    <property type="match status" value="1"/>
</dbReference>
<dbReference type="InterPro" id="IPR001375">
    <property type="entry name" value="Peptidase_S9_cat"/>
</dbReference>
<evidence type="ECO:0000259" key="2">
    <source>
        <dbReference type="Pfam" id="PF00326"/>
    </source>
</evidence>
<dbReference type="Pfam" id="PF00326">
    <property type="entry name" value="Peptidase_S9"/>
    <property type="match status" value="1"/>
</dbReference>
<dbReference type="InterPro" id="IPR050278">
    <property type="entry name" value="Serine_Prot_S9B/DPPIV"/>
</dbReference>
<dbReference type="FunFam" id="3.40.50.1820:FF:000003">
    <property type="entry name" value="Dipeptidyl peptidase 4"/>
    <property type="match status" value="1"/>
</dbReference>
<dbReference type="AlphaFoldDB" id="A0A250F9E1"/>
<dbReference type="SUPFAM" id="SSF53474">
    <property type="entry name" value="alpha/beta-Hydrolases"/>
    <property type="match status" value="1"/>
</dbReference>
<dbReference type="RefSeq" id="WP_095913753.1">
    <property type="nucleotide sequence ID" value="NZ_CAUUPF010000013.1"/>
</dbReference>
<keyword evidence="5" id="KW-1185">Reference proteome</keyword>
<dbReference type="Gene3D" id="3.40.50.1820">
    <property type="entry name" value="alpha/beta hydrolase"/>
    <property type="match status" value="1"/>
</dbReference>
<accession>A0A250F9E1</accession>
<dbReference type="InterPro" id="IPR002469">
    <property type="entry name" value="Peptidase_S9B_N"/>
</dbReference>
<dbReference type="Proteomes" id="UP000217276">
    <property type="component" value="Chromosome"/>
</dbReference>
<sequence length="718" mass="82581">MRILFLLITLFTGIAWGQPAITLDKIWTQGTFYPSRMYNLKTLQHAAQYTVLEYNPADGAQEINLYDFATLTKVKTIFRAADHKQFARLNSYTFTPNEQQLLIAVNSEYIYRHSFIADYYLYDLATGKLQKITNDKIQSPLVSPGGKKIAFARNNDLYLYEVATGKETRITTDGAKNKIINGIADWVYEEEFSTVRFFDWNADGTQLAFVRFDEQQVPEFSMDVYGTGLYPTQQTFKYPKAGEPNSVVSLHIYDLAKAKTTPIALEAYYIPRLQWSNNPKYLTVQTLNRHQNDWQLVQVDAQTFQTRPLVIEKSKTYVEINDKITFLADNSFIYQSERDGYNHLYHCDAQGKSVRQLTFGQTEVTDLYGYDAKNKQLFYQATQADGIQRAICAVGLNGKNQHTLSAVAGTHKATFSGDFAYYIDVFSSATTPPRYTLHAANGKELKEILNNNAFAERLKGYQLPTKEYFQIKTSRATLNAYMMKPADFNPEKKYPVLMYQYSGPGSQEVADEWWDMNDFWHAMLTQKGYIVLCVDGRGTGYRGEEFKKCTYEQLGKFEVDDQAEVATIVGAYPYVDKSRIGIWGWSFGGFMSSNCIFQKGDVFKMAIAVAPVTNWRFYDTVYTERFMRTPQENPAGYDQNSPLTHAHKLKGKYLLIHGTADDNVHVQNAMSLIEQLVTQRKDFDWLIYPDRNHGIYDNTGSTRWQLYHKMTRFIEENL</sequence>
<dbReference type="Gene3D" id="2.140.10.30">
    <property type="entry name" value="Dipeptidylpeptidase IV, N-terminal domain"/>
    <property type="match status" value="1"/>
</dbReference>